<feature type="chain" id="PRO_5009664740" description="Long chronological lifespan protein 2" evidence="4">
    <location>
        <begin position="28"/>
        <end position="147"/>
    </location>
</feature>
<protein>
    <recommendedName>
        <fullName evidence="2">Long chronological lifespan protein 2</fullName>
    </recommendedName>
</protein>
<evidence type="ECO:0000313" key="5">
    <source>
        <dbReference type="EMBL" id="SAM82662.1"/>
    </source>
</evidence>
<dbReference type="EMBL" id="LT558124">
    <property type="protein sequence ID" value="SAM82662.1"/>
    <property type="molecule type" value="Genomic_DNA"/>
</dbReference>
<evidence type="ECO:0000313" key="6">
    <source>
        <dbReference type="Proteomes" id="UP000179920"/>
    </source>
</evidence>
<gene>
    <name evidence="5" type="ORF">UBRO_05093</name>
</gene>
<dbReference type="Proteomes" id="UP000179920">
    <property type="component" value="Chromosome VIII"/>
</dbReference>
<organism evidence="5 6">
    <name type="scientific">Ustilago bromivora</name>
    <dbReference type="NCBI Taxonomy" id="307758"/>
    <lineage>
        <taxon>Eukaryota</taxon>
        <taxon>Fungi</taxon>
        <taxon>Dikarya</taxon>
        <taxon>Basidiomycota</taxon>
        <taxon>Ustilaginomycotina</taxon>
        <taxon>Ustilaginomycetes</taxon>
        <taxon>Ustilaginales</taxon>
        <taxon>Ustilaginaceae</taxon>
        <taxon>Ustilago</taxon>
    </lineage>
</organism>
<dbReference type="InterPro" id="IPR034543">
    <property type="entry name" value="LCL2"/>
</dbReference>
<feature type="signal peptide" evidence="4">
    <location>
        <begin position="1"/>
        <end position="27"/>
    </location>
</feature>
<dbReference type="PANTHER" id="PTHR38425">
    <property type="entry name" value="LONG CHRONOLOGICAL LIFESPAN PROTEIN 2"/>
    <property type="match status" value="1"/>
</dbReference>
<dbReference type="AlphaFoldDB" id="A0A1K0HE90"/>
<evidence type="ECO:0000256" key="4">
    <source>
        <dbReference type="SAM" id="SignalP"/>
    </source>
</evidence>
<name>A0A1K0HE90_9BASI</name>
<accession>A0A1K0HE90</accession>
<evidence type="ECO:0000256" key="3">
    <source>
        <dbReference type="ARBA" id="ARBA00022729"/>
    </source>
</evidence>
<evidence type="ECO:0000256" key="1">
    <source>
        <dbReference type="ARBA" id="ARBA00010545"/>
    </source>
</evidence>
<dbReference type="OrthoDB" id="2234316at2759"/>
<evidence type="ECO:0000256" key="2">
    <source>
        <dbReference type="ARBA" id="ARBA00018534"/>
    </source>
</evidence>
<dbReference type="PANTHER" id="PTHR38425:SF1">
    <property type="entry name" value="LONG CHRONOLOGICAL LIFESPAN PROTEIN 2"/>
    <property type="match status" value="1"/>
</dbReference>
<proteinExistence type="inferred from homology"/>
<reference evidence="6" key="1">
    <citation type="submission" date="2016-04" db="EMBL/GenBank/DDBJ databases">
        <authorList>
            <person name="Guldener U."/>
            <person name="Guldener U."/>
        </authorList>
    </citation>
    <scope>NUCLEOTIDE SEQUENCE [LARGE SCALE GENOMIC DNA]</scope>
    <source>
        <strain evidence="6">UB2112</strain>
    </source>
</reference>
<dbReference type="GO" id="GO:0036503">
    <property type="term" value="P:ERAD pathway"/>
    <property type="evidence" value="ECO:0007669"/>
    <property type="project" value="TreeGrafter"/>
</dbReference>
<keyword evidence="3 4" id="KW-0732">Signal</keyword>
<comment type="similarity">
    <text evidence="1">Belongs to the LCL2 family.</text>
</comment>
<dbReference type="CDD" id="cd23996">
    <property type="entry name" value="LCL2-like"/>
    <property type="match status" value="1"/>
</dbReference>
<sequence>MSRLLAYVPSLALLVALELLLLIPVQAQFFQQFFGGGGGGSMFGHREQEPPPSGDVSWFEARVDAAQCTQYLCPRTLSCVSKPSHCPCPFPQQIRCSYKDTDSISQDQAKRAGGTFDGVDAALDLGGTFCVTADSCDEVNKILHAKA</sequence>